<dbReference type="PANTHER" id="PTHR19372">
    <property type="entry name" value="SULFITE REDUCTASE"/>
    <property type="match status" value="1"/>
</dbReference>
<dbReference type="InterPro" id="IPR036374">
    <property type="entry name" value="OxRdtase_Mopterin-bd_sf"/>
</dbReference>
<gene>
    <name evidence="2" type="ORF">BJ987_006901</name>
</gene>
<proteinExistence type="predicted"/>
<keyword evidence="3" id="KW-1185">Reference proteome</keyword>
<comment type="caution">
    <text evidence="2">The sequence shown here is derived from an EMBL/GenBank/DDBJ whole genome shotgun (WGS) entry which is preliminary data.</text>
</comment>
<dbReference type="EMBL" id="JAGGMR010000001">
    <property type="protein sequence ID" value="MBP2194000.1"/>
    <property type="molecule type" value="Genomic_DNA"/>
</dbReference>
<sequence>MRTDQDRTRGGVLGAAAVGVAALGVGEAIAAVRGGSLIDTVGRVLIDTVPIGVVEATVALSGRHDKAATRAGVGAGVVAATAGIGALPERTRVPAAVAVGAVAGALATRQPTRSVSTMAGAVAASGMLAAGLRRRPRGALGALRWSLAGAGLLAVAQTLQKDHDRKQDKAIRRLGALGKAGVAPEDGLEGEAGLSALMTPAHKMYVADVSLRAPRIDPSRWRLSVKGMVAHTLRLSLADLIADAVEFDAVLVCVHNRAGEGRAGNARWLGVPLTDLLKHAIPDSGATRLVTRAIDGYTISLPLDELRSGALPGYLVVGMNGEPLTAAHGFPARVFVPGLYGQYTGAKWLTELELTDDSHSDYWVRRGWTPELLRVHPHARIDSTLPGREIAGTTSIAGVAWAPPHGVESVELRVGQEDWQPVELGAELSPSSWRRWRTTLKLPAGAHTLQVRAISRSGRTQDGVDRPPFPVGPTGFHTVTVDV</sequence>
<dbReference type="PANTHER" id="PTHR19372:SF7">
    <property type="entry name" value="SULFITE OXIDASE, MITOCHONDRIAL"/>
    <property type="match status" value="1"/>
</dbReference>
<dbReference type="InterPro" id="IPR014756">
    <property type="entry name" value="Ig_E-set"/>
</dbReference>
<evidence type="ECO:0000313" key="3">
    <source>
        <dbReference type="Proteomes" id="UP001519325"/>
    </source>
</evidence>
<evidence type="ECO:0000313" key="2">
    <source>
        <dbReference type="EMBL" id="MBP2194000.1"/>
    </source>
</evidence>
<dbReference type="RefSeq" id="WP_209897186.1">
    <property type="nucleotide sequence ID" value="NZ_JAGGMR010000001.1"/>
</dbReference>
<organism evidence="2 3">
    <name type="scientific">Nocardia goodfellowii</name>
    <dbReference type="NCBI Taxonomy" id="882446"/>
    <lineage>
        <taxon>Bacteria</taxon>
        <taxon>Bacillati</taxon>
        <taxon>Actinomycetota</taxon>
        <taxon>Actinomycetes</taxon>
        <taxon>Mycobacteriales</taxon>
        <taxon>Nocardiaceae</taxon>
        <taxon>Nocardia</taxon>
    </lineage>
</organism>
<protein>
    <submittedName>
        <fullName evidence="2">DMSO/TMAO reductase YedYZ molybdopterin-dependent catalytic subunit</fullName>
    </submittedName>
</protein>
<name>A0ABS4QS66_9NOCA</name>
<dbReference type="Gene3D" id="2.60.40.650">
    <property type="match status" value="1"/>
</dbReference>
<evidence type="ECO:0000259" key="1">
    <source>
        <dbReference type="Pfam" id="PF00174"/>
    </source>
</evidence>
<dbReference type="Proteomes" id="UP001519325">
    <property type="component" value="Unassembled WGS sequence"/>
</dbReference>
<dbReference type="Pfam" id="PF00174">
    <property type="entry name" value="Oxidored_molyb"/>
    <property type="match status" value="1"/>
</dbReference>
<dbReference type="SUPFAM" id="SSF81296">
    <property type="entry name" value="E set domains"/>
    <property type="match status" value="1"/>
</dbReference>
<feature type="domain" description="Oxidoreductase molybdopterin-binding" evidence="1">
    <location>
        <begin position="213"/>
        <end position="363"/>
    </location>
</feature>
<dbReference type="SUPFAM" id="SSF56524">
    <property type="entry name" value="Oxidoreductase molybdopterin-binding domain"/>
    <property type="match status" value="1"/>
</dbReference>
<dbReference type="Gene3D" id="3.90.420.10">
    <property type="entry name" value="Oxidoreductase, molybdopterin-binding domain"/>
    <property type="match status" value="1"/>
</dbReference>
<accession>A0ABS4QS66</accession>
<reference evidence="2 3" key="1">
    <citation type="submission" date="2021-03" db="EMBL/GenBank/DDBJ databases">
        <title>Sequencing the genomes of 1000 actinobacteria strains.</title>
        <authorList>
            <person name="Klenk H.-P."/>
        </authorList>
    </citation>
    <scope>NUCLEOTIDE SEQUENCE [LARGE SCALE GENOMIC DNA]</scope>
    <source>
        <strain evidence="2 3">DSM 45516</strain>
    </source>
</reference>
<dbReference type="InterPro" id="IPR000572">
    <property type="entry name" value="OxRdtase_Mopterin-bd_dom"/>
</dbReference>